<evidence type="ECO:0000313" key="3">
    <source>
        <dbReference type="Proteomes" id="UP000886785"/>
    </source>
</evidence>
<dbReference type="EMBL" id="DVHF01000030">
    <property type="protein sequence ID" value="HIR56466.1"/>
    <property type="molecule type" value="Genomic_DNA"/>
</dbReference>
<dbReference type="Gene3D" id="3.30.830.10">
    <property type="entry name" value="Metalloenzyme, LuxS/M16 peptidase-like"/>
    <property type="match status" value="2"/>
</dbReference>
<sequence length="427" mass="48243">MTEIKQYTVCDGVGFRSIEDTRFKTMRIAVNFLVPLDEKYQVAARALLPFLLTRASREYPDFTKMSARLAELYGASLSADVQKMGDTQVISVCATGLADDYTLEGGGISGDLAELLCSVLFQPLLVDGLFPADGFEQERRQTIELIDSEFNDKRVYAKQRCEQILCEGEPYSVSRYGSRDSILSLKREDMTAIWQDLLRRARIEIMALGSCDPQPIRERFQKAFESVERDPVRSFPVLCPEAKSEVRVETERMEVAQSKLVLGFRTGEIAEQDRPAFRLMTALWGGTPHSKLFLNVREKLSLCYYCSARCNVNKGFLLVESGVETQNIEPAKKEILAQLEEVQSGRFTEEELAAAKLSLCNNYRTIKDYLGGLESFYLSQIFNETVQTPEEAAQEISRVTAEQVTEAAKRVRLDTEYRLVGGEEEHA</sequence>
<dbReference type="GO" id="GO:0046872">
    <property type="term" value="F:metal ion binding"/>
    <property type="evidence" value="ECO:0007669"/>
    <property type="project" value="InterPro"/>
</dbReference>
<proteinExistence type="predicted"/>
<dbReference type="NCBIfam" id="NF047422">
    <property type="entry name" value="YfmF_fam"/>
    <property type="match status" value="1"/>
</dbReference>
<evidence type="ECO:0000313" key="2">
    <source>
        <dbReference type="EMBL" id="HIR56466.1"/>
    </source>
</evidence>
<dbReference type="AlphaFoldDB" id="A0A9D1J0C7"/>
<evidence type="ECO:0000259" key="1">
    <source>
        <dbReference type="Pfam" id="PF05193"/>
    </source>
</evidence>
<comment type="caution">
    <text evidence="2">The sequence shown here is derived from an EMBL/GenBank/DDBJ whole genome shotgun (WGS) entry which is preliminary data.</text>
</comment>
<dbReference type="Proteomes" id="UP000886785">
    <property type="component" value="Unassembled WGS sequence"/>
</dbReference>
<gene>
    <name evidence="2" type="ORF">IAA54_02275</name>
</gene>
<organism evidence="2 3">
    <name type="scientific">Candidatus Gallacutalibacter pullicola</name>
    <dbReference type="NCBI Taxonomy" id="2840830"/>
    <lineage>
        <taxon>Bacteria</taxon>
        <taxon>Bacillati</taxon>
        <taxon>Bacillota</taxon>
        <taxon>Clostridia</taxon>
        <taxon>Eubacteriales</taxon>
        <taxon>Candidatus Gallacutalibacter</taxon>
    </lineage>
</organism>
<dbReference type="PANTHER" id="PTHR11851:SF186">
    <property type="entry name" value="INACTIVE METALLOPROTEASE YMFF-RELATED"/>
    <property type="match status" value="1"/>
</dbReference>
<dbReference type="InterPro" id="IPR007863">
    <property type="entry name" value="Peptidase_M16_C"/>
</dbReference>
<dbReference type="PANTHER" id="PTHR11851">
    <property type="entry name" value="METALLOPROTEASE"/>
    <property type="match status" value="1"/>
</dbReference>
<name>A0A9D1J0C7_9FIRM</name>
<dbReference type="Pfam" id="PF05193">
    <property type="entry name" value="Peptidase_M16_C"/>
    <property type="match status" value="1"/>
</dbReference>
<dbReference type="SUPFAM" id="SSF63411">
    <property type="entry name" value="LuxS/MPP-like metallohydrolase"/>
    <property type="match status" value="2"/>
</dbReference>
<accession>A0A9D1J0C7</accession>
<feature type="domain" description="Peptidase M16 C-terminal" evidence="1">
    <location>
        <begin position="185"/>
        <end position="358"/>
    </location>
</feature>
<dbReference type="InterPro" id="IPR050361">
    <property type="entry name" value="MPP/UQCRC_Complex"/>
</dbReference>
<dbReference type="InterPro" id="IPR011249">
    <property type="entry name" value="Metalloenz_LuxS/M16"/>
</dbReference>
<protein>
    <submittedName>
        <fullName evidence="2">Insulinase family protein</fullName>
    </submittedName>
</protein>
<reference evidence="2" key="2">
    <citation type="journal article" date="2021" name="PeerJ">
        <title>Extensive microbial diversity within the chicken gut microbiome revealed by metagenomics and culture.</title>
        <authorList>
            <person name="Gilroy R."/>
            <person name="Ravi A."/>
            <person name="Getino M."/>
            <person name="Pursley I."/>
            <person name="Horton D.L."/>
            <person name="Alikhan N.F."/>
            <person name="Baker D."/>
            <person name="Gharbi K."/>
            <person name="Hall N."/>
            <person name="Watson M."/>
            <person name="Adriaenssens E.M."/>
            <person name="Foster-Nyarko E."/>
            <person name="Jarju S."/>
            <person name="Secka A."/>
            <person name="Antonio M."/>
            <person name="Oren A."/>
            <person name="Chaudhuri R.R."/>
            <person name="La Ragione R."/>
            <person name="Hildebrand F."/>
            <person name="Pallen M.J."/>
        </authorList>
    </citation>
    <scope>NUCLEOTIDE SEQUENCE</scope>
    <source>
        <strain evidence="2">ChiSjej1B19-7085</strain>
    </source>
</reference>
<reference evidence="2" key="1">
    <citation type="submission" date="2020-10" db="EMBL/GenBank/DDBJ databases">
        <authorList>
            <person name="Gilroy R."/>
        </authorList>
    </citation>
    <scope>NUCLEOTIDE SEQUENCE</scope>
    <source>
        <strain evidence="2">ChiSjej1B19-7085</strain>
    </source>
</reference>